<dbReference type="PANTHER" id="PTHR31209:SF0">
    <property type="entry name" value="METALLOENZYME DOMAIN-CONTAINING PROTEIN"/>
    <property type="match status" value="1"/>
</dbReference>
<feature type="non-terminal residue" evidence="7">
    <location>
        <position position="1"/>
    </location>
</feature>
<gene>
    <name evidence="7" type="ORF">METZ01_LOCUS163502</name>
</gene>
<dbReference type="InterPro" id="IPR006124">
    <property type="entry name" value="Metalloenzyme"/>
</dbReference>
<name>A0A382BA49_9ZZZZ</name>
<feature type="domain" description="Metalloenzyme" evidence="6">
    <location>
        <begin position="9"/>
        <end position="132"/>
    </location>
</feature>
<accession>A0A382BA49</accession>
<reference evidence="7" key="1">
    <citation type="submission" date="2018-05" db="EMBL/GenBank/DDBJ databases">
        <authorList>
            <person name="Lanie J.A."/>
            <person name="Ng W.-L."/>
            <person name="Kazmierczak K.M."/>
            <person name="Andrzejewski T.M."/>
            <person name="Davidsen T.M."/>
            <person name="Wayne K.J."/>
            <person name="Tettelin H."/>
            <person name="Glass J.I."/>
            <person name="Rusch D."/>
            <person name="Podicherti R."/>
            <person name="Tsui H.-C.T."/>
            <person name="Winkler M.E."/>
        </authorList>
    </citation>
    <scope>NUCLEOTIDE SEQUENCE</scope>
</reference>
<dbReference type="InterPro" id="IPR004456">
    <property type="entry name" value="Pglycerate_mutase_ApgM"/>
</dbReference>
<dbReference type="SUPFAM" id="SSF53649">
    <property type="entry name" value="Alkaline phosphatase-like"/>
    <property type="match status" value="1"/>
</dbReference>
<dbReference type="GO" id="GO:0004619">
    <property type="term" value="F:phosphoglycerate mutase activity"/>
    <property type="evidence" value="ECO:0007669"/>
    <property type="project" value="UniProtKB-EC"/>
</dbReference>
<comment type="similarity">
    <text evidence="4">Belongs to the BPG-independent phosphoglycerate mutase family. A-PGAM subfamily.</text>
</comment>
<dbReference type="EMBL" id="UINC01028874">
    <property type="protein sequence ID" value="SVB10648.1"/>
    <property type="molecule type" value="Genomic_DNA"/>
</dbReference>
<proteinExistence type="inferred from homology"/>
<dbReference type="AlphaFoldDB" id="A0A382BA49"/>
<dbReference type="Gene3D" id="3.40.720.10">
    <property type="entry name" value="Alkaline Phosphatase, subunit A"/>
    <property type="match status" value="1"/>
</dbReference>
<keyword evidence="5" id="KW-0324">Glycolysis</keyword>
<evidence type="ECO:0000256" key="3">
    <source>
        <dbReference type="ARBA" id="ARBA00004921"/>
    </source>
</evidence>
<comment type="pathway">
    <text evidence="3">Carbohydrate degradation.</text>
</comment>
<comment type="catalytic activity">
    <reaction evidence="1">
        <text>(2R)-2-phosphoglycerate = (2R)-3-phosphoglycerate</text>
        <dbReference type="Rhea" id="RHEA:15901"/>
        <dbReference type="ChEBI" id="CHEBI:58272"/>
        <dbReference type="ChEBI" id="CHEBI:58289"/>
        <dbReference type="EC" id="5.4.2.12"/>
    </reaction>
</comment>
<evidence type="ECO:0000259" key="6">
    <source>
        <dbReference type="Pfam" id="PF01676"/>
    </source>
</evidence>
<protein>
    <recommendedName>
        <fullName evidence="6">Metalloenzyme domain-containing protein</fullName>
    </recommendedName>
</protein>
<evidence type="ECO:0000256" key="5">
    <source>
        <dbReference type="ARBA" id="ARBA00023152"/>
    </source>
</evidence>
<dbReference type="GO" id="GO:0006096">
    <property type="term" value="P:glycolytic process"/>
    <property type="evidence" value="ECO:0007669"/>
    <property type="project" value="UniProtKB-KW"/>
</dbReference>
<evidence type="ECO:0000256" key="4">
    <source>
        <dbReference type="ARBA" id="ARBA00005524"/>
    </source>
</evidence>
<dbReference type="InterPro" id="IPR017850">
    <property type="entry name" value="Alkaline_phosphatase_core_sf"/>
</dbReference>
<comment type="function">
    <text evidence="2">Catalyzes the interconversion of 2-phosphoglycerate and 3-phosphoglycerate.</text>
</comment>
<evidence type="ECO:0000256" key="2">
    <source>
        <dbReference type="ARBA" id="ARBA00002315"/>
    </source>
</evidence>
<sequence>AKLVGMEIAPTPSSNEHTVKTLESSFGAHDFYFVHFKDTDTYGHDEDFEGKMAAIEEIDAMLPRIVDLNPDVLVITGDHATPTLLGEHSWHHVPTMIHSKWVRTSSDTFGETSCRTGDLGVLPGIDLMPLVLAHALRLNKYGA</sequence>
<dbReference type="Pfam" id="PF01676">
    <property type="entry name" value="Metalloenzyme"/>
    <property type="match status" value="1"/>
</dbReference>
<dbReference type="PANTHER" id="PTHR31209">
    <property type="entry name" value="COFACTOR-INDEPENDENT PHOSPHOGLYCERATE MUTASE"/>
    <property type="match status" value="1"/>
</dbReference>
<evidence type="ECO:0000256" key="1">
    <source>
        <dbReference type="ARBA" id="ARBA00000370"/>
    </source>
</evidence>
<evidence type="ECO:0000313" key="7">
    <source>
        <dbReference type="EMBL" id="SVB10648.1"/>
    </source>
</evidence>
<dbReference type="GO" id="GO:0046872">
    <property type="term" value="F:metal ion binding"/>
    <property type="evidence" value="ECO:0007669"/>
    <property type="project" value="InterPro"/>
</dbReference>
<organism evidence="7">
    <name type="scientific">marine metagenome</name>
    <dbReference type="NCBI Taxonomy" id="408172"/>
    <lineage>
        <taxon>unclassified sequences</taxon>
        <taxon>metagenomes</taxon>
        <taxon>ecological metagenomes</taxon>
    </lineage>
</organism>